<dbReference type="InterPro" id="IPR036390">
    <property type="entry name" value="WH_DNA-bd_sf"/>
</dbReference>
<evidence type="ECO:0000313" key="6">
    <source>
        <dbReference type="EMBL" id="PWL16922.1"/>
    </source>
</evidence>
<evidence type="ECO:0000256" key="3">
    <source>
        <dbReference type="ARBA" id="ARBA00023163"/>
    </source>
</evidence>
<dbReference type="SUPFAM" id="SSF55781">
    <property type="entry name" value="GAF domain-like"/>
    <property type="match status" value="1"/>
</dbReference>
<evidence type="ECO:0000259" key="5">
    <source>
        <dbReference type="PROSITE" id="PS51078"/>
    </source>
</evidence>
<dbReference type="GO" id="GO:0045892">
    <property type="term" value="P:negative regulation of DNA-templated transcription"/>
    <property type="evidence" value="ECO:0007669"/>
    <property type="project" value="TreeGrafter"/>
</dbReference>
<sequence length="267" mass="28841">MQDDVNRTVSAHEGSLKLVPAVMRAAQILDRIAQAEGGLKLSDLVRDTGLPKSSLHGLCQTLLHLKLLQLTPGGNFTMGPQSVRWANAFLADNDIVDAFHDVVAQAAELDAYTLTLSHLEGPDVIYLSCRNSSAPLGITFRMGMRVPAVFTATGKAMLAAMPEQERARHLPVDWPQLLTSASVPSPEAFAEEIAGIKVRGYSLDNGQLREGMFCIGAAICERPDRPVAGIALSLMAAEARADTIEAMGRRVRRLADAVTERMGWRQG</sequence>
<dbReference type="InterPro" id="IPR036388">
    <property type="entry name" value="WH-like_DNA-bd_sf"/>
</dbReference>
<dbReference type="PROSITE" id="PS51077">
    <property type="entry name" value="HTH_ICLR"/>
    <property type="match status" value="1"/>
</dbReference>
<evidence type="ECO:0000256" key="1">
    <source>
        <dbReference type="ARBA" id="ARBA00023015"/>
    </source>
</evidence>
<reference evidence="6 7" key="1">
    <citation type="submission" date="2018-05" db="EMBL/GenBank/DDBJ databases">
        <title>Comparative genomic sequence analysis between strain HN4 and CCM 8460T (Falsochrobactrum ovis) will provide more evidence to prove that HN4 is a new species of Falsochrobactrum.</title>
        <authorList>
            <person name="Lyu W."/>
            <person name="Sun L."/>
            <person name="Yao L."/>
        </authorList>
    </citation>
    <scope>NUCLEOTIDE SEQUENCE [LARGE SCALE GENOMIC DNA]</scope>
    <source>
        <strain evidence="6 7">HN4</strain>
    </source>
</reference>
<evidence type="ECO:0000313" key="7">
    <source>
        <dbReference type="Proteomes" id="UP000245865"/>
    </source>
</evidence>
<dbReference type="InterPro" id="IPR050707">
    <property type="entry name" value="HTH_MetabolicPath_Reg"/>
</dbReference>
<accession>A0A316J4S3</accession>
<feature type="domain" description="IclR-ED" evidence="5">
    <location>
        <begin position="81"/>
        <end position="264"/>
    </location>
</feature>
<gene>
    <name evidence="6" type="ORF">DKP76_15645</name>
</gene>
<evidence type="ECO:0000259" key="4">
    <source>
        <dbReference type="PROSITE" id="PS51077"/>
    </source>
</evidence>
<dbReference type="InterPro" id="IPR029016">
    <property type="entry name" value="GAF-like_dom_sf"/>
</dbReference>
<dbReference type="PANTHER" id="PTHR30136">
    <property type="entry name" value="HELIX-TURN-HELIX TRANSCRIPTIONAL REGULATOR, ICLR FAMILY"/>
    <property type="match status" value="1"/>
</dbReference>
<comment type="caution">
    <text evidence="6">The sequence shown here is derived from an EMBL/GenBank/DDBJ whole genome shotgun (WGS) entry which is preliminary data.</text>
</comment>
<dbReference type="EMBL" id="QGDB01000006">
    <property type="protein sequence ID" value="PWL16922.1"/>
    <property type="molecule type" value="Genomic_DNA"/>
</dbReference>
<organism evidence="6 7">
    <name type="scientific">Falsochrobactrum shanghaiense</name>
    <dbReference type="NCBI Taxonomy" id="2201899"/>
    <lineage>
        <taxon>Bacteria</taxon>
        <taxon>Pseudomonadati</taxon>
        <taxon>Pseudomonadota</taxon>
        <taxon>Alphaproteobacteria</taxon>
        <taxon>Hyphomicrobiales</taxon>
        <taxon>Brucellaceae</taxon>
        <taxon>Falsochrobactrum</taxon>
    </lineage>
</organism>
<dbReference type="PROSITE" id="PS51078">
    <property type="entry name" value="ICLR_ED"/>
    <property type="match status" value="1"/>
</dbReference>
<dbReference type="GO" id="GO:0003677">
    <property type="term" value="F:DNA binding"/>
    <property type="evidence" value="ECO:0007669"/>
    <property type="project" value="UniProtKB-KW"/>
</dbReference>
<dbReference type="RefSeq" id="WP_109707724.1">
    <property type="nucleotide sequence ID" value="NZ_QGDB01000006.1"/>
</dbReference>
<dbReference type="Pfam" id="PF09339">
    <property type="entry name" value="HTH_IclR"/>
    <property type="match status" value="1"/>
</dbReference>
<evidence type="ECO:0000256" key="2">
    <source>
        <dbReference type="ARBA" id="ARBA00023125"/>
    </source>
</evidence>
<keyword evidence="3" id="KW-0804">Transcription</keyword>
<keyword evidence="7" id="KW-1185">Reference proteome</keyword>
<dbReference type="AlphaFoldDB" id="A0A316J4S3"/>
<dbReference type="GO" id="GO:0003700">
    <property type="term" value="F:DNA-binding transcription factor activity"/>
    <property type="evidence" value="ECO:0007669"/>
    <property type="project" value="TreeGrafter"/>
</dbReference>
<dbReference type="InterPro" id="IPR014757">
    <property type="entry name" value="Tscrpt_reg_IclR_C"/>
</dbReference>
<feature type="domain" description="HTH iclR-type" evidence="4">
    <location>
        <begin position="19"/>
        <end position="80"/>
    </location>
</feature>
<keyword evidence="1" id="KW-0805">Transcription regulation</keyword>
<dbReference type="SUPFAM" id="SSF46785">
    <property type="entry name" value="Winged helix' DNA-binding domain"/>
    <property type="match status" value="1"/>
</dbReference>
<dbReference type="SMART" id="SM00346">
    <property type="entry name" value="HTH_ICLR"/>
    <property type="match status" value="1"/>
</dbReference>
<name>A0A316J4S3_9HYPH</name>
<proteinExistence type="predicted"/>
<dbReference type="Proteomes" id="UP000245865">
    <property type="component" value="Unassembled WGS sequence"/>
</dbReference>
<dbReference type="PANTHER" id="PTHR30136:SF24">
    <property type="entry name" value="HTH-TYPE TRANSCRIPTIONAL REPRESSOR ALLR"/>
    <property type="match status" value="1"/>
</dbReference>
<protein>
    <submittedName>
        <fullName evidence="6">IclR family transcriptional regulator</fullName>
    </submittedName>
</protein>
<keyword evidence="2" id="KW-0238">DNA-binding</keyword>
<dbReference type="InterPro" id="IPR005471">
    <property type="entry name" value="Tscrpt_reg_IclR_N"/>
</dbReference>
<dbReference type="OrthoDB" id="9790046at2"/>
<dbReference type="Gene3D" id="1.10.10.10">
    <property type="entry name" value="Winged helix-like DNA-binding domain superfamily/Winged helix DNA-binding domain"/>
    <property type="match status" value="1"/>
</dbReference>
<dbReference type="Pfam" id="PF01614">
    <property type="entry name" value="IclR_C"/>
    <property type="match status" value="1"/>
</dbReference>
<dbReference type="Gene3D" id="3.30.450.40">
    <property type="match status" value="1"/>
</dbReference>